<protein>
    <recommendedName>
        <fullName evidence="4">Apolipophorin-III</fullName>
    </recommendedName>
</protein>
<evidence type="ECO:0008006" key="4">
    <source>
        <dbReference type="Google" id="ProtNLM"/>
    </source>
</evidence>
<dbReference type="GO" id="GO:0005576">
    <property type="term" value="C:extracellular region"/>
    <property type="evidence" value="ECO:0007669"/>
    <property type="project" value="InterPro"/>
</dbReference>
<feature type="signal peptide" evidence="1">
    <location>
        <begin position="1"/>
        <end position="18"/>
    </location>
</feature>
<comment type="caution">
    <text evidence="2">The sequence shown here is derived from an EMBL/GenBank/DDBJ whole genome shotgun (WGS) entry which is preliminary data.</text>
</comment>
<organism evidence="2 3">
    <name type="scientific">Lasius niger</name>
    <name type="common">Black garden ant</name>
    <dbReference type="NCBI Taxonomy" id="67767"/>
    <lineage>
        <taxon>Eukaryota</taxon>
        <taxon>Metazoa</taxon>
        <taxon>Ecdysozoa</taxon>
        <taxon>Arthropoda</taxon>
        <taxon>Hexapoda</taxon>
        <taxon>Insecta</taxon>
        <taxon>Pterygota</taxon>
        <taxon>Neoptera</taxon>
        <taxon>Endopterygota</taxon>
        <taxon>Hymenoptera</taxon>
        <taxon>Apocrita</taxon>
        <taxon>Aculeata</taxon>
        <taxon>Formicoidea</taxon>
        <taxon>Formicidae</taxon>
        <taxon>Formicinae</taxon>
        <taxon>Lasius</taxon>
        <taxon>Lasius</taxon>
    </lineage>
</organism>
<reference evidence="2 3" key="1">
    <citation type="submission" date="2015-04" db="EMBL/GenBank/DDBJ databases">
        <title>Lasius niger genome sequencing.</title>
        <authorList>
            <person name="Konorov E.A."/>
            <person name="Nikitin M.A."/>
            <person name="Kirill M.V."/>
            <person name="Chang P."/>
        </authorList>
    </citation>
    <scope>NUCLEOTIDE SEQUENCE [LARGE SCALE GENOMIC DNA]</scope>
    <source>
        <tissue evidence="2">Whole</tissue>
    </source>
</reference>
<dbReference type="Proteomes" id="UP000036403">
    <property type="component" value="Unassembled WGS sequence"/>
</dbReference>
<dbReference type="AlphaFoldDB" id="A0A0J7KD34"/>
<dbReference type="GO" id="GO:0006869">
    <property type="term" value="P:lipid transport"/>
    <property type="evidence" value="ECO:0007669"/>
    <property type="project" value="InterPro"/>
</dbReference>
<dbReference type="OrthoDB" id="7674009at2759"/>
<dbReference type="SUPFAM" id="SSF47857">
    <property type="entry name" value="Apolipophorin-III"/>
    <property type="match status" value="1"/>
</dbReference>
<dbReference type="InterPro" id="IPR010009">
    <property type="entry name" value="ApoLp-III"/>
</dbReference>
<proteinExistence type="predicted"/>
<keyword evidence="3" id="KW-1185">Reference proteome</keyword>
<evidence type="ECO:0000313" key="3">
    <source>
        <dbReference type="Proteomes" id="UP000036403"/>
    </source>
</evidence>
<dbReference type="Gene3D" id="1.20.120.20">
    <property type="entry name" value="Apolipoprotein"/>
    <property type="match status" value="1"/>
</dbReference>
<dbReference type="GO" id="GO:0008289">
    <property type="term" value="F:lipid binding"/>
    <property type="evidence" value="ECO:0007669"/>
    <property type="project" value="InterPro"/>
</dbReference>
<evidence type="ECO:0000313" key="2">
    <source>
        <dbReference type="EMBL" id="KMQ88383.1"/>
    </source>
</evidence>
<dbReference type="PaxDb" id="67767-A0A0J7KD34"/>
<evidence type="ECO:0000256" key="1">
    <source>
        <dbReference type="SAM" id="SignalP"/>
    </source>
</evidence>
<accession>A0A0J7KD34</accession>
<dbReference type="STRING" id="67767.A0A0J7KD34"/>
<name>A0A0J7KD34_LASNI</name>
<dbReference type="EMBL" id="LBMM01009111">
    <property type="protein sequence ID" value="KMQ88383.1"/>
    <property type="molecule type" value="Genomic_DNA"/>
</dbReference>
<sequence length="195" mass="21640">MKCLVPFILAVVLVATEGKVVPASDVESQQTGTQPLEKTIADHIKEAQNVITNLGAQIREHMPDQGDFLNTMQEHTNNFAKNVNEYLKNVTEEVKAKSPELENLWTNMKTKLSDMVDNIQVNPETTEQVNQLRAKFQEGVQTLVTESENTAKAISENSAKVQEGIAKFTKQAIDIAMQASQNLNNHLQQATTPQP</sequence>
<dbReference type="Pfam" id="PF07464">
    <property type="entry name" value="ApoLp-III"/>
    <property type="match status" value="1"/>
</dbReference>
<feature type="chain" id="PRO_5005290032" description="Apolipophorin-III" evidence="1">
    <location>
        <begin position="19"/>
        <end position="195"/>
    </location>
</feature>
<keyword evidence="1" id="KW-0732">Signal</keyword>
<gene>
    <name evidence="2" type="ORF">RF55_12146</name>
</gene>
<dbReference type="CDD" id="cd13769">
    <property type="entry name" value="ApoLp-III_like"/>
    <property type="match status" value="1"/>
</dbReference>